<protein>
    <submittedName>
        <fullName evidence="1">Uncharacterized protein</fullName>
    </submittedName>
</protein>
<proteinExistence type="predicted"/>
<reference evidence="1 2" key="1">
    <citation type="submission" date="2021-08" db="EMBL/GenBank/DDBJ databases">
        <title>Draft Genome Sequence of Phanerochaete sordida strain YK-624.</title>
        <authorList>
            <person name="Mori T."/>
            <person name="Dohra H."/>
            <person name="Suzuki T."/>
            <person name="Kawagishi H."/>
            <person name="Hirai H."/>
        </authorList>
    </citation>
    <scope>NUCLEOTIDE SEQUENCE [LARGE SCALE GENOMIC DNA]</scope>
    <source>
        <strain evidence="1 2">YK-624</strain>
    </source>
</reference>
<evidence type="ECO:0000313" key="2">
    <source>
        <dbReference type="Proteomes" id="UP000703269"/>
    </source>
</evidence>
<evidence type="ECO:0000313" key="1">
    <source>
        <dbReference type="EMBL" id="GJE85494.1"/>
    </source>
</evidence>
<dbReference type="EMBL" id="BPQB01000002">
    <property type="protein sequence ID" value="GJE85494.1"/>
    <property type="molecule type" value="Genomic_DNA"/>
</dbReference>
<accession>A0A9P3L8G6</accession>
<organism evidence="1 2">
    <name type="scientific">Phanerochaete sordida</name>
    <dbReference type="NCBI Taxonomy" id="48140"/>
    <lineage>
        <taxon>Eukaryota</taxon>
        <taxon>Fungi</taxon>
        <taxon>Dikarya</taxon>
        <taxon>Basidiomycota</taxon>
        <taxon>Agaricomycotina</taxon>
        <taxon>Agaricomycetes</taxon>
        <taxon>Polyporales</taxon>
        <taxon>Phanerochaetaceae</taxon>
        <taxon>Phanerochaete</taxon>
    </lineage>
</organism>
<dbReference type="Proteomes" id="UP000703269">
    <property type="component" value="Unassembled WGS sequence"/>
</dbReference>
<name>A0A9P3L8G6_9APHY</name>
<comment type="caution">
    <text evidence="1">The sequence shown here is derived from an EMBL/GenBank/DDBJ whole genome shotgun (WGS) entry which is preliminary data.</text>
</comment>
<gene>
    <name evidence="1" type="ORF">PsYK624_015730</name>
</gene>
<sequence>MVRNEVTLVFKAEDRATRGQDRIVRVVHSRFGPAFAPTDSLGAQMANTMLSGAEAGISTNATPFWLTVLTTYTTSVVRFRDYIVRRQQL</sequence>
<dbReference type="AlphaFoldDB" id="A0A9P3L8G6"/>
<keyword evidence="2" id="KW-1185">Reference proteome</keyword>